<reference evidence="2 3" key="1">
    <citation type="submission" date="2024-03" db="EMBL/GenBank/DDBJ databases">
        <title>Community enrichment and isolation of bacterial strains for fucoidan degradation.</title>
        <authorList>
            <person name="Sichert A."/>
        </authorList>
    </citation>
    <scope>NUCLEOTIDE SEQUENCE [LARGE SCALE GENOMIC DNA]</scope>
    <source>
        <strain evidence="2 3">AS62</strain>
    </source>
</reference>
<evidence type="ECO:0000256" key="1">
    <source>
        <dbReference type="SAM" id="MobiDB-lite"/>
    </source>
</evidence>
<keyword evidence="3" id="KW-1185">Reference proteome</keyword>
<dbReference type="RefSeq" id="WP_342848722.1">
    <property type="nucleotide sequence ID" value="NZ_JBBMQO010000006.1"/>
</dbReference>
<evidence type="ECO:0000313" key="3">
    <source>
        <dbReference type="Proteomes" id="UP001477870"/>
    </source>
</evidence>
<comment type="caution">
    <text evidence="2">The sequence shown here is derived from an EMBL/GenBank/DDBJ whole genome shotgun (WGS) entry which is preliminary data.</text>
</comment>
<name>A0ABU9T8G1_9HYPH</name>
<feature type="compositionally biased region" description="Acidic residues" evidence="1">
    <location>
        <begin position="152"/>
        <end position="191"/>
    </location>
</feature>
<evidence type="ECO:0000313" key="2">
    <source>
        <dbReference type="EMBL" id="MEM5502404.1"/>
    </source>
</evidence>
<accession>A0ABU9T8G1</accession>
<sequence>MSITTRTPDTVSIVNDGEVINVTVRGQGDVIVNADADLVVSADQVGNDLLVRMANGETFRLEGYFLNQDGIEVFFVDDNGLFSVLTEVLGGGEEALFLRIIPVAGADGVGALGVLGALAGVGAASAVIGLGSASSDTDSDPEDPEPRTVPETDPEPEDPDPETDPDPEDPDPETDPDPEDPDPETDPDPED</sequence>
<dbReference type="InterPro" id="IPR048051">
    <property type="entry name" value="BapA-like_prefix-like"/>
</dbReference>
<feature type="non-terminal residue" evidence="2">
    <location>
        <position position="191"/>
    </location>
</feature>
<organism evidence="2 3">
    <name type="scientific">Ahrensia kielensis</name>
    <dbReference type="NCBI Taxonomy" id="76980"/>
    <lineage>
        <taxon>Bacteria</taxon>
        <taxon>Pseudomonadati</taxon>
        <taxon>Pseudomonadota</taxon>
        <taxon>Alphaproteobacteria</taxon>
        <taxon>Hyphomicrobiales</taxon>
        <taxon>Ahrensiaceae</taxon>
        <taxon>Ahrensia</taxon>
    </lineage>
</organism>
<proteinExistence type="predicted"/>
<dbReference type="Proteomes" id="UP001477870">
    <property type="component" value="Unassembled WGS sequence"/>
</dbReference>
<feature type="region of interest" description="Disordered" evidence="1">
    <location>
        <begin position="132"/>
        <end position="191"/>
    </location>
</feature>
<gene>
    <name evidence="2" type="ORF">WNY59_12490</name>
</gene>
<protein>
    <submittedName>
        <fullName evidence="2">BapA prefix-like domain-containing protein</fullName>
    </submittedName>
</protein>
<dbReference type="NCBIfam" id="NF033677">
    <property type="entry name" value="biofilm_BapA_N"/>
    <property type="match status" value="1"/>
</dbReference>
<dbReference type="EMBL" id="JBBMQO010000006">
    <property type="protein sequence ID" value="MEM5502404.1"/>
    <property type="molecule type" value="Genomic_DNA"/>
</dbReference>